<feature type="compositionally biased region" description="Low complexity" evidence="6">
    <location>
        <begin position="1"/>
        <end position="25"/>
    </location>
</feature>
<feature type="domain" description="C2H2-type" evidence="7">
    <location>
        <begin position="65"/>
        <end position="94"/>
    </location>
</feature>
<evidence type="ECO:0000256" key="1">
    <source>
        <dbReference type="ARBA" id="ARBA00022723"/>
    </source>
</evidence>
<keyword evidence="1" id="KW-0479">Metal-binding</keyword>
<keyword evidence="3 5" id="KW-0863">Zinc-finger</keyword>
<dbReference type="GO" id="GO:0000978">
    <property type="term" value="F:RNA polymerase II cis-regulatory region sequence-specific DNA binding"/>
    <property type="evidence" value="ECO:0007669"/>
    <property type="project" value="TreeGrafter"/>
</dbReference>
<dbReference type="SUPFAM" id="SSF57667">
    <property type="entry name" value="beta-beta-alpha zinc fingers"/>
    <property type="match status" value="2"/>
</dbReference>
<evidence type="ECO:0000256" key="2">
    <source>
        <dbReference type="ARBA" id="ARBA00022737"/>
    </source>
</evidence>
<accession>A0A1Y1YE93</accession>
<dbReference type="GO" id="GO:0045893">
    <property type="term" value="P:positive regulation of DNA-templated transcription"/>
    <property type="evidence" value="ECO:0007669"/>
    <property type="project" value="UniProtKB-ARBA"/>
</dbReference>
<sequence length="153" mass="17133">MYDTSNQSSPMSSRANSPSAPPSQRVGRRGRGSVRAQHHSEPVSPASSGVDELRSDDEGKSPGMFRCEHPHCGKTFGRLYNLKSHTRTHTDDRPFKCDQCEQAFSRNHDLKRHQKIHTGIKPFECTACGKKFSRMDALGRHRAKKPECLGESV</sequence>
<feature type="non-terminal residue" evidence="9">
    <location>
        <position position="153"/>
    </location>
</feature>
<organism evidence="9 10">
    <name type="scientific">Basidiobolus meristosporus CBS 931.73</name>
    <dbReference type="NCBI Taxonomy" id="1314790"/>
    <lineage>
        <taxon>Eukaryota</taxon>
        <taxon>Fungi</taxon>
        <taxon>Fungi incertae sedis</taxon>
        <taxon>Zoopagomycota</taxon>
        <taxon>Entomophthoromycotina</taxon>
        <taxon>Basidiobolomycetes</taxon>
        <taxon>Basidiobolales</taxon>
        <taxon>Basidiobolaceae</taxon>
        <taxon>Basidiobolus</taxon>
    </lineage>
</organism>
<dbReference type="GO" id="GO:0005694">
    <property type="term" value="C:chromosome"/>
    <property type="evidence" value="ECO:0007669"/>
    <property type="project" value="UniProtKB-ARBA"/>
</dbReference>
<evidence type="ECO:0000256" key="4">
    <source>
        <dbReference type="ARBA" id="ARBA00022833"/>
    </source>
</evidence>
<dbReference type="PROSITE" id="PS00028">
    <property type="entry name" value="ZINC_FINGER_C2H2_1"/>
    <property type="match status" value="2"/>
</dbReference>
<dbReference type="OrthoDB" id="8117402at2759"/>
<gene>
    <name evidence="8" type="ORF">K493DRAFT_314595</name>
    <name evidence="9" type="ORF">K493DRAFT_314596</name>
</gene>
<protein>
    <recommendedName>
        <fullName evidence="7">C2H2-type domain-containing protein</fullName>
    </recommendedName>
</protein>
<evidence type="ECO:0000256" key="5">
    <source>
        <dbReference type="PROSITE-ProRule" id="PRU00042"/>
    </source>
</evidence>
<reference evidence="9 10" key="1">
    <citation type="submission" date="2016-07" db="EMBL/GenBank/DDBJ databases">
        <title>Pervasive Adenine N6-methylation of Active Genes in Fungi.</title>
        <authorList>
            <consortium name="DOE Joint Genome Institute"/>
            <person name="Mondo S.J."/>
            <person name="Dannebaum R.O."/>
            <person name="Kuo R.C."/>
            <person name="Labutti K."/>
            <person name="Haridas S."/>
            <person name="Kuo A."/>
            <person name="Salamov A."/>
            <person name="Ahrendt S.R."/>
            <person name="Lipzen A."/>
            <person name="Sullivan W."/>
            <person name="Andreopoulos W.B."/>
            <person name="Clum A."/>
            <person name="Lindquist E."/>
            <person name="Daum C."/>
            <person name="Ramamoorthy G.K."/>
            <person name="Gryganskyi A."/>
            <person name="Culley D."/>
            <person name="Magnuson J.K."/>
            <person name="James T.Y."/>
            <person name="O'Malley M.A."/>
            <person name="Stajich J.E."/>
            <person name="Spatafora J.W."/>
            <person name="Visel A."/>
            <person name="Grigoriev I.V."/>
        </authorList>
    </citation>
    <scope>NUCLEOTIDE SEQUENCE [LARGE SCALE GENOMIC DNA]</scope>
    <source>
        <strain evidence="9 10">CBS 931.73</strain>
    </source>
</reference>
<dbReference type="EMBL" id="MCFE01000158">
    <property type="protein sequence ID" value="ORX96265.1"/>
    <property type="molecule type" value="Genomic_DNA"/>
</dbReference>
<keyword evidence="2" id="KW-0677">Repeat</keyword>
<dbReference type="FunFam" id="3.30.160.60:FF:000414">
    <property type="entry name" value="Zinc finger protein 398"/>
    <property type="match status" value="1"/>
</dbReference>
<dbReference type="PANTHER" id="PTHR23235">
    <property type="entry name" value="KRUEPPEL-LIKE TRANSCRIPTION FACTOR"/>
    <property type="match status" value="1"/>
</dbReference>
<dbReference type="PROSITE" id="PS50157">
    <property type="entry name" value="ZINC_FINGER_C2H2_2"/>
    <property type="match status" value="3"/>
</dbReference>
<dbReference type="InterPro" id="IPR013087">
    <property type="entry name" value="Znf_C2H2_type"/>
</dbReference>
<dbReference type="AlphaFoldDB" id="A0A1Y1YE93"/>
<feature type="domain" description="C2H2-type" evidence="7">
    <location>
        <begin position="95"/>
        <end position="122"/>
    </location>
</feature>
<evidence type="ECO:0000256" key="6">
    <source>
        <dbReference type="SAM" id="MobiDB-lite"/>
    </source>
</evidence>
<dbReference type="STRING" id="1314790.A0A1Y1YE93"/>
<dbReference type="Gene3D" id="3.30.160.60">
    <property type="entry name" value="Classic Zinc Finger"/>
    <property type="match status" value="3"/>
</dbReference>
<dbReference type="EMBL" id="MCFE01000158">
    <property type="protein sequence ID" value="ORX96264.1"/>
    <property type="molecule type" value="Genomic_DNA"/>
</dbReference>
<dbReference type="FunFam" id="3.30.160.60:FF:000125">
    <property type="entry name" value="Putative zinc finger protein 143"/>
    <property type="match status" value="1"/>
</dbReference>
<dbReference type="Pfam" id="PF00096">
    <property type="entry name" value="zf-C2H2"/>
    <property type="match status" value="2"/>
</dbReference>
<evidence type="ECO:0000256" key="3">
    <source>
        <dbReference type="ARBA" id="ARBA00022771"/>
    </source>
</evidence>
<comment type="caution">
    <text evidence="9">The sequence shown here is derived from an EMBL/GenBank/DDBJ whole genome shotgun (WGS) entry which is preliminary data.</text>
</comment>
<dbReference type="FunFam" id="3.30.160.60:FF:001732">
    <property type="entry name" value="Zgc:162936"/>
    <property type="match status" value="1"/>
</dbReference>
<proteinExistence type="predicted"/>
<evidence type="ECO:0000313" key="9">
    <source>
        <dbReference type="EMBL" id="ORX96265.1"/>
    </source>
</evidence>
<dbReference type="InParanoid" id="A0A1Y1YE93"/>
<keyword evidence="10" id="KW-1185">Reference proteome</keyword>
<evidence type="ECO:0000313" key="10">
    <source>
        <dbReference type="Proteomes" id="UP000193498"/>
    </source>
</evidence>
<dbReference type="InterPro" id="IPR036236">
    <property type="entry name" value="Znf_C2H2_sf"/>
</dbReference>
<dbReference type="PANTHER" id="PTHR23235:SF120">
    <property type="entry name" value="KRUPPEL-LIKE FACTOR 15"/>
    <property type="match status" value="1"/>
</dbReference>
<feature type="domain" description="C2H2-type" evidence="7">
    <location>
        <begin position="123"/>
        <end position="142"/>
    </location>
</feature>
<feature type="region of interest" description="Disordered" evidence="6">
    <location>
        <begin position="1"/>
        <end position="67"/>
    </location>
</feature>
<evidence type="ECO:0000259" key="7">
    <source>
        <dbReference type="PROSITE" id="PS50157"/>
    </source>
</evidence>
<keyword evidence="4" id="KW-0862">Zinc</keyword>
<dbReference type="Proteomes" id="UP000193498">
    <property type="component" value="Unassembled WGS sequence"/>
</dbReference>
<dbReference type="GO" id="GO:0008270">
    <property type="term" value="F:zinc ion binding"/>
    <property type="evidence" value="ECO:0007669"/>
    <property type="project" value="UniProtKB-KW"/>
</dbReference>
<dbReference type="GO" id="GO:0000981">
    <property type="term" value="F:DNA-binding transcription factor activity, RNA polymerase II-specific"/>
    <property type="evidence" value="ECO:0007669"/>
    <property type="project" value="TreeGrafter"/>
</dbReference>
<feature type="compositionally biased region" description="Basic and acidic residues" evidence="6">
    <location>
        <begin position="51"/>
        <end position="67"/>
    </location>
</feature>
<dbReference type="Pfam" id="PF13912">
    <property type="entry name" value="zf-C2H2_6"/>
    <property type="match status" value="1"/>
</dbReference>
<name>A0A1Y1YE93_9FUNG</name>
<dbReference type="SMART" id="SM00355">
    <property type="entry name" value="ZnF_C2H2"/>
    <property type="match status" value="3"/>
</dbReference>
<evidence type="ECO:0000313" key="8">
    <source>
        <dbReference type="EMBL" id="ORX96264.1"/>
    </source>
</evidence>